<dbReference type="EMBL" id="BQXU01000017">
    <property type="protein sequence ID" value="GKT46694.1"/>
    <property type="molecule type" value="Genomic_DNA"/>
</dbReference>
<reference evidence="2 3" key="1">
    <citation type="submission" date="2022-03" db="EMBL/GenBank/DDBJ databases">
        <title>Genome data of Colletotrichum spp.</title>
        <authorList>
            <person name="Utami Y.D."/>
            <person name="Hiruma K."/>
        </authorList>
    </citation>
    <scope>NUCLEOTIDE SEQUENCE [LARGE SCALE GENOMIC DNA]</scope>
    <source>
        <strain evidence="2 3">MAFF 239500</strain>
    </source>
</reference>
<dbReference type="GeneID" id="73327677"/>
<feature type="transmembrane region" description="Helical" evidence="1">
    <location>
        <begin position="404"/>
        <end position="427"/>
    </location>
</feature>
<keyword evidence="1" id="KW-0812">Transmembrane</keyword>
<dbReference type="Proteomes" id="UP001055115">
    <property type="component" value="Unassembled WGS sequence"/>
</dbReference>
<keyword evidence="1" id="KW-1133">Transmembrane helix</keyword>
<protein>
    <recommendedName>
        <fullName evidence="4">NAD-specific glutamate dehydrogenase</fullName>
    </recommendedName>
</protein>
<keyword evidence="1" id="KW-0472">Membrane</keyword>
<evidence type="ECO:0000313" key="3">
    <source>
        <dbReference type="Proteomes" id="UP001055115"/>
    </source>
</evidence>
<evidence type="ECO:0000313" key="2">
    <source>
        <dbReference type="EMBL" id="GKT46694.1"/>
    </source>
</evidence>
<proteinExistence type="predicted"/>
<accession>A0AA37LI40</accession>
<name>A0AA37LI40_9PEZI</name>
<gene>
    <name evidence="2" type="ORF">ColSpa_06875</name>
</gene>
<keyword evidence="3" id="KW-1185">Reference proteome</keyword>
<evidence type="ECO:0000256" key="1">
    <source>
        <dbReference type="SAM" id="Phobius"/>
    </source>
</evidence>
<sequence length="525" mass="53418">MCSCFCLYILKETYSAGLVAAVLGGAVPVDVLDQRVENTADTEGRLDDVGGVLPSVLDALPELDLDKVLADLDGAVADAGNLELELAVVGELLGELLALLLCGGLEGSLDRLAVLLELGTKFLLVNLDLPLLEDAGLVEALAHDQRGARLLGVDGQVVGAAVCAADTLDPAGGGEELGVPAVGGVVGHLVLHVLAEADLGHVDTNLLQEEVDAGDEVAKRLVVDDLIAHGVANRHLLDVRLAGELGVAVQQGELDGLDLVEAVVLLAALGVDKVLDLGHEELADSQEAGARGDLVAVGAANGGGGEGHLLHVEVEELGKVEELALGSLGAQVAGQVAAGANGGLEHEVEGDGGRGLDAGGRVLEVVLLNELAEFRAVVVVDLGQNLLVLLDDGVVELDGLSLCLSLLLLLGVVLLLNLFAAGLLVALEAGLEYVLDEVVGTQDVAVLGILAHPVGELVDVARGLEDLVRGQDGGVDLEHVLLEDEVLAPEVDDVSLQGAAGGAVVEEAGDAAVDLEGRREEQAPA</sequence>
<comment type="caution">
    <text evidence="2">The sequence shown here is derived from an EMBL/GenBank/DDBJ whole genome shotgun (WGS) entry which is preliminary data.</text>
</comment>
<dbReference type="RefSeq" id="XP_049129044.1">
    <property type="nucleotide sequence ID" value="XM_049273087.1"/>
</dbReference>
<evidence type="ECO:0008006" key="4">
    <source>
        <dbReference type="Google" id="ProtNLM"/>
    </source>
</evidence>
<dbReference type="AlphaFoldDB" id="A0AA37LI40"/>
<organism evidence="2 3">
    <name type="scientific">Colletotrichum spaethianum</name>
    <dbReference type="NCBI Taxonomy" id="700344"/>
    <lineage>
        <taxon>Eukaryota</taxon>
        <taxon>Fungi</taxon>
        <taxon>Dikarya</taxon>
        <taxon>Ascomycota</taxon>
        <taxon>Pezizomycotina</taxon>
        <taxon>Sordariomycetes</taxon>
        <taxon>Hypocreomycetidae</taxon>
        <taxon>Glomerellales</taxon>
        <taxon>Glomerellaceae</taxon>
        <taxon>Colletotrichum</taxon>
        <taxon>Colletotrichum spaethianum species complex</taxon>
    </lineage>
</organism>